<keyword evidence="2" id="KW-0378">Hydrolase</keyword>
<reference evidence="4 5" key="1">
    <citation type="submission" date="2023-09" db="EMBL/GenBank/DDBJ databases">
        <title>Genomes of two closely related lineages of the louse Polyplax serrata with different host specificities.</title>
        <authorList>
            <person name="Martinu J."/>
            <person name="Tarabai H."/>
            <person name="Stefka J."/>
            <person name="Hypsa V."/>
        </authorList>
    </citation>
    <scope>NUCLEOTIDE SEQUENCE [LARGE SCALE GENOMIC DNA]</scope>
    <source>
        <strain evidence="4">98ZLc_SE</strain>
    </source>
</reference>
<evidence type="ECO:0000256" key="2">
    <source>
        <dbReference type="ARBA" id="ARBA00022801"/>
    </source>
</evidence>
<dbReference type="SUPFAM" id="SSF53474">
    <property type="entry name" value="alpha/beta-Hydrolases"/>
    <property type="match status" value="1"/>
</dbReference>
<keyword evidence="5" id="KW-1185">Reference proteome</keyword>
<feature type="domain" description="AB hydrolase-1" evidence="3">
    <location>
        <begin position="56"/>
        <end position="192"/>
    </location>
</feature>
<proteinExistence type="inferred from homology"/>
<dbReference type="Proteomes" id="UP001359485">
    <property type="component" value="Unassembled WGS sequence"/>
</dbReference>
<dbReference type="PANTHER" id="PTHR43798:SF14">
    <property type="entry name" value="SERINE HYDROLASE-LIKE PROTEIN DDB_G0286239"/>
    <property type="match status" value="1"/>
</dbReference>
<gene>
    <name evidence="4" type="ORF">RUM44_006666</name>
</gene>
<evidence type="ECO:0000313" key="4">
    <source>
        <dbReference type="EMBL" id="KAK6620265.1"/>
    </source>
</evidence>
<evidence type="ECO:0000256" key="1">
    <source>
        <dbReference type="ARBA" id="ARBA00008645"/>
    </source>
</evidence>
<name>A0ABR1AIR6_POLSC</name>
<sequence length="326" mass="37604">MFLSRVVVPANKLYLKNRLVRYINTTLSESQTEEVKIPLPYGHISGKWWGSKNQRPILCLHGWLDNANSFDTLIPLLPPEYSYLAVDLPGHGYSSHFPRGLFYRINDVVAVIRRIQQYYNWPKISLLSHSFGASISFLYASYFPKEVDFFVGLDMLKPLSWNPEKHFKQSSQKINQMIKYDLLNPEASPAYDKAQFLERNVKNSNGSLTLESAEILFSRATKDVGGLYTLRRDIKVKTFLYPVLTQKQHMELARMISCNVLFLKADKSPFYDVQSNVEDVIYLIKKNGKLVEYHILPGTHHFHLNTPEVPAPVISSFIKKVDMQKL</sequence>
<accession>A0ABR1AIR6</accession>
<dbReference type="InterPro" id="IPR000073">
    <property type="entry name" value="AB_hydrolase_1"/>
</dbReference>
<dbReference type="Pfam" id="PF00561">
    <property type="entry name" value="Abhydrolase_1"/>
    <property type="match status" value="1"/>
</dbReference>
<dbReference type="InterPro" id="IPR050266">
    <property type="entry name" value="AB_hydrolase_sf"/>
</dbReference>
<dbReference type="PANTHER" id="PTHR43798">
    <property type="entry name" value="MONOACYLGLYCEROL LIPASE"/>
    <property type="match status" value="1"/>
</dbReference>
<comment type="similarity">
    <text evidence="1">Belongs to the AB hydrolase superfamily.</text>
</comment>
<dbReference type="EMBL" id="JAWJWF010000048">
    <property type="protein sequence ID" value="KAK6620265.1"/>
    <property type="molecule type" value="Genomic_DNA"/>
</dbReference>
<protein>
    <recommendedName>
        <fullName evidence="3">AB hydrolase-1 domain-containing protein</fullName>
    </recommendedName>
</protein>
<dbReference type="Gene3D" id="3.40.50.1820">
    <property type="entry name" value="alpha/beta hydrolase"/>
    <property type="match status" value="1"/>
</dbReference>
<evidence type="ECO:0000259" key="3">
    <source>
        <dbReference type="Pfam" id="PF00561"/>
    </source>
</evidence>
<evidence type="ECO:0000313" key="5">
    <source>
        <dbReference type="Proteomes" id="UP001359485"/>
    </source>
</evidence>
<dbReference type="InterPro" id="IPR029058">
    <property type="entry name" value="AB_hydrolase_fold"/>
</dbReference>
<comment type="caution">
    <text evidence="4">The sequence shown here is derived from an EMBL/GenBank/DDBJ whole genome shotgun (WGS) entry which is preliminary data.</text>
</comment>
<organism evidence="4 5">
    <name type="scientific">Polyplax serrata</name>
    <name type="common">Common mouse louse</name>
    <dbReference type="NCBI Taxonomy" id="468196"/>
    <lineage>
        <taxon>Eukaryota</taxon>
        <taxon>Metazoa</taxon>
        <taxon>Ecdysozoa</taxon>
        <taxon>Arthropoda</taxon>
        <taxon>Hexapoda</taxon>
        <taxon>Insecta</taxon>
        <taxon>Pterygota</taxon>
        <taxon>Neoptera</taxon>
        <taxon>Paraneoptera</taxon>
        <taxon>Psocodea</taxon>
        <taxon>Troctomorpha</taxon>
        <taxon>Phthiraptera</taxon>
        <taxon>Anoplura</taxon>
        <taxon>Polyplacidae</taxon>
        <taxon>Polyplax</taxon>
    </lineage>
</organism>